<accession>A0A6L4WQU7</accession>
<organism evidence="1 2">
    <name type="scientific">Poseidonibacter ostreae</name>
    <dbReference type="NCBI Taxonomy" id="2654171"/>
    <lineage>
        <taxon>Bacteria</taxon>
        <taxon>Pseudomonadati</taxon>
        <taxon>Campylobacterota</taxon>
        <taxon>Epsilonproteobacteria</taxon>
        <taxon>Campylobacterales</taxon>
        <taxon>Arcobacteraceae</taxon>
        <taxon>Poseidonibacter</taxon>
    </lineage>
</organism>
<dbReference type="AlphaFoldDB" id="A0A6L4WQU7"/>
<gene>
    <name evidence="1" type="ORF">GBG19_10695</name>
</gene>
<proteinExistence type="predicted"/>
<sequence>MGYFTKTSKISLITGVEYLHEKENNQKIVRNSIFSFLVCDDTDYNYHKFFRQDKTTPAHGEREELRKKSGLILKADTKKYIYNHGDFYFSSLICNEFTDINHRASLRGKIDSGTKIYFNALVESASFDLHSYIVQQQSLWRQPYKRTIIEI</sequence>
<evidence type="ECO:0000313" key="2">
    <source>
        <dbReference type="Proteomes" id="UP000472839"/>
    </source>
</evidence>
<dbReference type="EMBL" id="WFKK01000032">
    <property type="protein sequence ID" value="KAB7887418.1"/>
    <property type="molecule type" value="Genomic_DNA"/>
</dbReference>
<protein>
    <submittedName>
        <fullName evidence="1">Uncharacterized protein</fullName>
    </submittedName>
</protein>
<reference evidence="1 2" key="1">
    <citation type="submission" date="2019-10" db="EMBL/GenBank/DDBJ databases">
        <title>Poseidonibacter ostreae sp. nov., isolated from the gut of the Ostrea denselamellosa.</title>
        <authorList>
            <person name="Choi A."/>
        </authorList>
    </citation>
    <scope>NUCLEOTIDE SEQUENCE [LARGE SCALE GENOMIC DNA]</scope>
    <source>
        <strain evidence="1 2">SJOD-M-33</strain>
    </source>
</reference>
<name>A0A6L4WQU7_9BACT</name>
<comment type="caution">
    <text evidence="1">The sequence shown here is derived from an EMBL/GenBank/DDBJ whole genome shotgun (WGS) entry which is preliminary data.</text>
</comment>
<evidence type="ECO:0000313" key="1">
    <source>
        <dbReference type="EMBL" id="KAB7887418.1"/>
    </source>
</evidence>
<dbReference type="Proteomes" id="UP000472839">
    <property type="component" value="Unassembled WGS sequence"/>
</dbReference>
<dbReference type="RefSeq" id="WP_152279793.1">
    <property type="nucleotide sequence ID" value="NZ_WFKK01000032.1"/>
</dbReference>